<evidence type="ECO:0000313" key="7">
    <source>
        <dbReference type="EMBL" id="AIX13045.1"/>
    </source>
</evidence>
<evidence type="ECO:0000313" key="8">
    <source>
        <dbReference type="Proteomes" id="UP000030322"/>
    </source>
</evidence>
<dbReference type="InterPro" id="IPR049047">
    <property type="entry name" value="T4_UVSX-like_C"/>
</dbReference>
<dbReference type="GO" id="GO:0005524">
    <property type="term" value="F:ATP binding"/>
    <property type="evidence" value="ECO:0007669"/>
    <property type="project" value="UniProtKB-KW"/>
</dbReference>
<dbReference type="KEGG" id="vg:24623165"/>
<comment type="similarity">
    <text evidence="1">Belongs to the RecA family.</text>
</comment>
<dbReference type="EMBL" id="KP037007">
    <property type="protein sequence ID" value="AIX13045.1"/>
    <property type="molecule type" value="Genomic_DNA"/>
</dbReference>
<dbReference type="Gene3D" id="3.40.50.300">
    <property type="entry name" value="P-loop containing nucleotide triphosphate hydrolases"/>
    <property type="match status" value="1"/>
</dbReference>
<dbReference type="PANTHER" id="PTHR45900">
    <property type="entry name" value="RECA"/>
    <property type="match status" value="1"/>
</dbReference>
<dbReference type="InterPro" id="IPR049428">
    <property type="entry name" value="RecA-like_N"/>
</dbReference>
<dbReference type="InterPro" id="IPR013765">
    <property type="entry name" value="DNA_recomb/repair_RecA"/>
</dbReference>
<dbReference type="GO" id="GO:0006310">
    <property type="term" value="P:DNA recombination"/>
    <property type="evidence" value="ECO:0007669"/>
    <property type="project" value="UniProtKB-KW"/>
</dbReference>
<sequence>MERMLKTAQKHNPEAEVLDKSKALDAKIIATSSIPAINIAWSGRAEGGLISGIKQLVGDSRTFKTMFGLVDVKAYFDAYPDALCIFADSEGGANKAYWDAAGIDMSRVLYTPIKNVEQTKIVLLQMLADIKKGDHVIIFIDSVSQLPSTKEVADALAGKDTQDMTRARALNSFWRVMTPEINEKELLCVWINSFYDEIGNDYAEPNLKGGKQGFLSSNLIWFITRSQVKEDKELLGWNFNIGIMKGRHVKEKAKIPITVLYDGGIDQWSGLLEIARALGYVELVSGSWYQRTAKGGFNQAEEPKLRKKQLDGEFWYPLLENPQFCDDIHKMYGVSTGEVMPKEVLEKLESVQAAG</sequence>
<evidence type="ECO:0000259" key="5">
    <source>
        <dbReference type="Pfam" id="PF00154"/>
    </source>
</evidence>
<evidence type="ECO:0000256" key="3">
    <source>
        <dbReference type="ARBA" id="ARBA00022840"/>
    </source>
</evidence>
<dbReference type="GO" id="GO:0006281">
    <property type="term" value="P:DNA repair"/>
    <property type="evidence" value="ECO:0007669"/>
    <property type="project" value="InterPro"/>
</dbReference>
<feature type="domain" description="Recombination and repair protein UVSX-like C-terminal" evidence="6">
    <location>
        <begin position="268"/>
        <end position="327"/>
    </location>
</feature>
<proteinExistence type="inferred from homology"/>
<keyword evidence="4" id="KW-0233">DNA recombination</keyword>
<protein>
    <submittedName>
        <fullName evidence="7">UvsX RecA-like recombination protein</fullName>
    </submittedName>
</protein>
<reference evidence="7 8" key="1">
    <citation type="submission" date="2014-10" db="EMBL/GenBank/DDBJ databases">
        <title>Characterization of a new ViI-like Erwinia amylovora bacteriophage.</title>
        <authorList>
            <person name="Lagonenko A.L."/>
            <person name="Valentovich L.N."/>
        </authorList>
    </citation>
    <scope>NUCLEOTIDE SEQUENCE [LARGE SCALE GENOMIC DNA]</scope>
</reference>
<dbReference type="GO" id="GO:0003697">
    <property type="term" value="F:single-stranded DNA binding"/>
    <property type="evidence" value="ECO:0007669"/>
    <property type="project" value="InterPro"/>
</dbReference>
<dbReference type="InterPro" id="IPR027417">
    <property type="entry name" value="P-loop_NTPase"/>
</dbReference>
<gene>
    <name evidence="7" type="ORF">NW77_037</name>
</gene>
<accession>A0A0A0YSP4</accession>
<dbReference type="SUPFAM" id="SSF52540">
    <property type="entry name" value="P-loop containing nucleoside triphosphate hydrolases"/>
    <property type="match status" value="1"/>
</dbReference>
<evidence type="ECO:0000256" key="1">
    <source>
        <dbReference type="ARBA" id="ARBA00009391"/>
    </source>
</evidence>
<evidence type="ECO:0000259" key="6">
    <source>
        <dbReference type="Pfam" id="PF21134"/>
    </source>
</evidence>
<keyword evidence="8" id="KW-1185">Reference proteome</keyword>
<dbReference type="Pfam" id="PF00154">
    <property type="entry name" value="RecA_N"/>
    <property type="match status" value="1"/>
</dbReference>
<organism evidence="7 8">
    <name type="scientific">Erwinia phage phiEa2809</name>
    <dbReference type="NCBI Taxonomy" id="1564096"/>
    <lineage>
        <taxon>Viruses</taxon>
        <taxon>Duplodnaviria</taxon>
        <taxon>Heunggongvirae</taxon>
        <taxon>Uroviricota</taxon>
        <taxon>Caudoviricetes</taxon>
        <taxon>Pantevenvirales</taxon>
        <taxon>Ackermannviridae</taxon>
        <taxon>Nezavisimistyvirus</taxon>
        <taxon>Nezavisimistyvirus Ea2809</taxon>
    </lineage>
</organism>
<dbReference type="OrthoDB" id="3344at10239"/>
<evidence type="ECO:0000256" key="4">
    <source>
        <dbReference type="ARBA" id="ARBA00023172"/>
    </source>
</evidence>
<keyword evidence="2" id="KW-0547">Nucleotide-binding</keyword>
<feature type="domain" description="RecA-like N-terminal" evidence="5">
    <location>
        <begin position="21"/>
        <end position="265"/>
    </location>
</feature>
<dbReference type="Proteomes" id="UP000030322">
    <property type="component" value="Segment"/>
</dbReference>
<evidence type="ECO:0000256" key="2">
    <source>
        <dbReference type="ARBA" id="ARBA00022741"/>
    </source>
</evidence>
<dbReference type="RefSeq" id="YP_009147549.1">
    <property type="nucleotide sequence ID" value="NC_027340.1"/>
</dbReference>
<dbReference type="Pfam" id="PF21134">
    <property type="entry name" value="T4_UVSX_C"/>
    <property type="match status" value="1"/>
</dbReference>
<name>A0A0A0YSP4_9CAUD</name>
<keyword evidence="3" id="KW-0067">ATP-binding</keyword>
<dbReference type="GeneID" id="24623165"/>
<dbReference type="PANTHER" id="PTHR45900:SF1">
    <property type="entry name" value="MITOCHONDRIAL DNA REPAIR PROTEIN RECA HOMOLOG-RELATED"/>
    <property type="match status" value="1"/>
</dbReference>